<dbReference type="EMBL" id="CP023326">
    <property type="protein sequence ID" value="ATY65730.1"/>
    <property type="molecule type" value="Genomic_DNA"/>
</dbReference>
<proteinExistence type="predicted"/>
<organism evidence="1 2">
    <name type="scientific">Cordyceps militaris</name>
    <name type="common">Caterpillar fungus</name>
    <name type="synonym">Clavaria militaris</name>
    <dbReference type="NCBI Taxonomy" id="73501"/>
    <lineage>
        <taxon>Eukaryota</taxon>
        <taxon>Fungi</taxon>
        <taxon>Dikarya</taxon>
        <taxon>Ascomycota</taxon>
        <taxon>Pezizomycotina</taxon>
        <taxon>Sordariomycetes</taxon>
        <taxon>Hypocreomycetidae</taxon>
        <taxon>Hypocreales</taxon>
        <taxon>Cordycipitaceae</taxon>
        <taxon>Cordyceps</taxon>
    </lineage>
</organism>
<sequence>MYLIPHMEAGAMPVHSGPRYMLHAASRVGSSASGWRQLREELAGNSGQPAKIQHTPLCWLCRPSASLATGQVQRSSVTTSRYDAPCDIRAGLSAEYGSAAPRGKVMQTRASGLPAYAESRRNPVAKCYFQPKPFACCLLYGIILPTQRSSLSADIKPRRPPLSGDEKQENVQAQLLLEAGGGWAYLERPPSP</sequence>
<dbReference type="Proteomes" id="UP000323067">
    <property type="component" value="Chromosome iii"/>
</dbReference>
<name>A0A2H4SRJ3_CORMI</name>
<evidence type="ECO:0000313" key="2">
    <source>
        <dbReference type="Proteomes" id="UP000323067"/>
    </source>
</evidence>
<dbReference type="AlphaFoldDB" id="A0A2H4SRJ3"/>
<evidence type="ECO:0000313" key="1">
    <source>
        <dbReference type="EMBL" id="ATY65730.1"/>
    </source>
</evidence>
<reference evidence="1 2" key="1">
    <citation type="journal article" date="2017" name="BMC Genomics">
        <title>Chromosome level assembly and secondary metabolite potential of the parasitic fungus Cordyceps militaris.</title>
        <authorList>
            <person name="Kramer G.J."/>
            <person name="Nodwell J.R."/>
        </authorList>
    </citation>
    <scope>NUCLEOTIDE SEQUENCE [LARGE SCALE GENOMIC DNA]</scope>
    <source>
        <strain evidence="1 2">ATCC 34164</strain>
    </source>
</reference>
<gene>
    <name evidence="1" type="ORF">A9K55_001458</name>
</gene>
<protein>
    <submittedName>
        <fullName evidence="1">Uncharacterized protein</fullName>
    </submittedName>
</protein>
<accession>A0A2H4SRJ3</accession>
<dbReference type="VEuPathDB" id="FungiDB:CCM_00685"/>
<dbReference type="VEuPathDB" id="FungiDB:A9K55_001458"/>